<gene>
    <name evidence="14" type="ORF">EBI00_14325</name>
</gene>
<comment type="similarity">
    <text evidence="3">Belongs to the NMT1/THI5 family.</text>
</comment>
<dbReference type="OrthoDB" id="9815602at2"/>
<comment type="function">
    <text evidence="1">Responsible for the formation of the pyrimidine heterocycle in the thiamine biosynthesis pathway. Catalyzes the formation of hydroxymethylpyrimidine phosphate (HMP-P) from histidine and pyridoxal phosphate (PLP). The protein uses PLP and the active site histidine to form HMP-P, generating an inactive enzyme. The enzyme can only undergo a single turnover, which suggests it is a suicide enzyme.</text>
</comment>
<dbReference type="PANTHER" id="PTHR31528:SF1">
    <property type="entry name" value="4-AMINO-5-HYDROXYMETHYL-2-METHYLPYRIMIDINE PHOSPHATE SYNTHASE THI11-RELATED"/>
    <property type="match status" value="1"/>
</dbReference>
<comment type="caution">
    <text evidence="14">The sequence shown here is derived from an EMBL/GenBank/DDBJ whole genome shotgun (WGS) entry which is preliminary data.</text>
</comment>
<evidence type="ECO:0000256" key="4">
    <source>
        <dbReference type="ARBA" id="ARBA00011738"/>
    </source>
</evidence>
<evidence type="ECO:0000256" key="10">
    <source>
        <dbReference type="ARBA" id="ARBA00033171"/>
    </source>
</evidence>
<protein>
    <recommendedName>
        <fullName evidence="10">Thiamine pyrimidine synthase</fullName>
    </recommendedName>
</protein>
<evidence type="ECO:0000256" key="12">
    <source>
        <dbReference type="SAM" id="SignalP"/>
    </source>
</evidence>
<dbReference type="Proteomes" id="UP000280507">
    <property type="component" value="Unassembled WGS sequence"/>
</dbReference>
<keyword evidence="8" id="KW-0784">Thiamine biosynthesis</keyword>
<dbReference type="PANTHER" id="PTHR31528">
    <property type="entry name" value="4-AMINO-5-HYDROXYMETHYL-2-METHYLPYRIMIDINE PHOSPHATE SYNTHASE THI11-RELATED"/>
    <property type="match status" value="1"/>
</dbReference>
<evidence type="ECO:0000256" key="6">
    <source>
        <dbReference type="ARBA" id="ARBA00022723"/>
    </source>
</evidence>
<dbReference type="InterPro" id="IPR015168">
    <property type="entry name" value="SsuA/THI5"/>
</dbReference>
<proteinExistence type="inferred from homology"/>
<feature type="chain" id="PRO_5018253532" description="Thiamine pyrimidine synthase" evidence="12">
    <location>
        <begin position="33"/>
        <end position="348"/>
    </location>
</feature>
<dbReference type="Gene3D" id="3.40.190.10">
    <property type="entry name" value="Periplasmic binding protein-like II"/>
    <property type="match status" value="2"/>
</dbReference>
<sequence>MNIAKRLSIKKLVALCGAAALLSLPSLGFAQASTTKINFTLDWRFEGPSAPFLMALDKGYFLQEGLEVTIDSGNGSAGAVTRVATGAYDMGFADFSALVEYAAANPESGMQAVYMLYNQTPAAVFTLKEFNINTPADLVGKTLAAPVFDGGRKAWPAFAANNDLAVDSVTWQSVDPAIRETLLARRQVDAITGFYFTSLLNLEARGVSLDDIVVMPYADYGVALYGNAIIASQKMLIENPEAVAGFNRAFNKALIETIADPESAVKFVSKRDPLVKESLELRRLTLALDAQVITDETRTEGLGVVTMERLKRSIDEAVSSFNLSRTPTPESLFNMAMLPEKSTRMMQN</sequence>
<dbReference type="SUPFAM" id="SSF53850">
    <property type="entry name" value="Periplasmic binding protein-like II"/>
    <property type="match status" value="1"/>
</dbReference>
<comment type="pathway">
    <text evidence="2">Cofactor biosynthesis; thiamine diphosphate biosynthesis.</text>
</comment>
<evidence type="ECO:0000256" key="5">
    <source>
        <dbReference type="ARBA" id="ARBA00022679"/>
    </source>
</evidence>
<comment type="subunit">
    <text evidence="4">Homodimer.</text>
</comment>
<keyword evidence="7" id="KW-0663">Pyridoxal phosphate</keyword>
<dbReference type="AlphaFoldDB" id="A0A3M8Q111"/>
<accession>A0A3M8Q111</accession>
<evidence type="ECO:0000256" key="2">
    <source>
        <dbReference type="ARBA" id="ARBA00004948"/>
    </source>
</evidence>
<dbReference type="EMBL" id="RIZG01000011">
    <property type="protein sequence ID" value="RNF48680.1"/>
    <property type="molecule type" value="Genomic_DNA"/>
</dbReference>
<feature type="domain" description="SsuA/THI5-like" evidence="13">
    <location>
        <begin position="50"/>
        <end position="264"/>
    </location>
</feature>
<evidence type="ECO:0000256" key="11">
    <source>
        <dbReference type="ARBA" id="ARBA00048179"/>
    </source>
</evidence>
<comment type="catalytic activity">
    <reaction evidence="11">
        <text>N(6)-(pyridoxal phosphate)-L-lysyl-[4-amino-5-hydroxymethyl-2-methylpyrimidine phosphate synthase] + L-histidyl-[4-amino-5-hydroxymethyl-2-methylpyrimidine phosphate synthase] + 2 Fe(3+) + 4 H2O = L-lysyl-[4-amino-5-hydroxymethyl-2-methylpyrimidine phosphate synthase] + (2S)-2-amino-5-hydroxy-4-oxopentanoyl-[4-amino-5-hydroxymethyl-2-methylpyrimidine phosphate synthase] + 4-amino-2-methyl-5-(phosphooxymethyl)pyrimidine + 3-oxopropanoate + 2 Fe(2+) + 2 H(+)</text>
        <dbReference type="Rhea" id="RHEA:65756"/>
        <dbReference type="Rhea" id="RHEA-COMP:16892"/>
        <dbReference type="Rhea" id="RHEA-COMP:16893"/>
        <dbReference type="Rhea" id="RHEA-COMP:16894"/>
        <dbReference type="Rhea" id="RHEA-COMP:16895"/>
        <dbReference type="ChEBI" id="CHEBI:15377"/>
        <dbReference type="ChEBI" id="CHEBI:15378"/>
        <dbReference type="ChEBI" id="CHEBI:29033"/>
        <dbReference type="ChEBI" id="CHEBI:29034"/>
        <dbReference type="ChEBI" id="CHEBI:29969"/>
        <dbReference type="ChEBI" id="CHEBI:29979"/>
        <dbReference type="ChEBI" id="CHEBI:33190"/>
        <dbReference type="ChEBI" id="CHEBI:58354"/>
        <dbReference type="ChEBI" id="CHEBI:143915"/>
        <dbReference type="ChEBI" id="CHEBI:157692"/>
    </reaction>
    <physiologicalReaction direction="left-to-right" evidence="11">
        <dbReference type="Rhea" id="RHEA:65757"/>
    </physiologicalReaction>
</comment>
<evidence type="ECO:0000256" key="9">
    <source>
        <dbReference type="ARBA" id="ARBA00023004"/>
    </source>
</evidence>
<dbReference type="GO" id="GO:0016740">
    <property type="term" value="F:transferase activity"/>
    <property type="evidence" value="ECO:0007669"/>
    <property type="project" value="UniProtKB-KW"/>
</dbReference>
<evidence type="ECO:0000256" key="7">
    <source>
        <dbReference type="ARBA" id="ARBA00022898"/>
    </source>
</evidence>
<keyword evidence="9" id="KW-0408">Iron</keyword>
<evidence type="ECO:0000313" key="14">
    <source>
        <dbReference type="EMBL" id="RNF48680.1"/>
    </source>
</evidence>
<keyword evidence="12" id="KW-0732">Signal</keyword>
<dbReference type="GO" id="GO:0009228">
    <property type="term" value="P:thiamine biosynthetic process"/>
    <property type="evidence" value="ECO:0007669"/>
    <property type="project" value="UniProtKB-KW"/>
</dbReference>
<keyword evidence="6" id="KW-0479">Metal-binding</keyword>
<evidence type="ECO:0000256" key="3">
    <source>
        <dbReference type="ARBA" id="ARBA00009406"/>
    </source>
</evidence>
<feature type="signal peptide" evidence="12">
    <location>
        <begin position="1"/>
        <end position="32"/>
    </location>
</feature>
<evidence type="ECO:0000256" key="8">
    <source>
        <dbReference type="ARBA" id="ARBA00022977"/>
    </source>
</evidence>
<organism evidence="14 15">
    <name type="scientific">Marinomonas hwangdonensis</name>
    <dbReference type="NCBI Taxonomy" id="1053647"/>
    <lineage>
        <taxon>Bacteria</taxon>
        <taxon>Pseudomonadati</taxon>
        <taxon>Pseudomonadota</taxon>
        <taxon>Gammaproteobacteria</taxon>
        <taxon>Oceanospirillales</taxon>
        <taxon>Oceanospirillaceae</taxon>
        <taxon>Marinomonas</taxon>
    </lineage>
</organism>
<dbReference type="GO" id="GO:0046872">
    <property type="term" value="F:metal ion binding"/>
    <property type="evidence" value="ECO:0007669"/>
    <property type="project" value="UniProtKB-KW"/>
</dbReference>
<reference evidence="14 15" key="1">
    <citation type="journal article" date="2012" name="Int. J. Syst. Evol. Microbiol.">
        <title>Marinomonas hwangdonensis sp. nov., isolated from seawater.</title>
        <authorList>
            <person name="Jung Y.T."/>
            <person name="Oh T.K."/>
            <person name="Yoon J.H."/>
        </authorList>
    </citation>
    <scope>NUCLEOTIDE SEQUENCE [LARGE SCALE GENOMIC DNA]</scope>
    <source>
        <strain evidence="14 15">HDW-15</strain>
    </source>
</reference>
<evidence type="ECO:0000313" key="15">
    <source>
        <dbReference type="Proteomes" id="UP000280507"/>
    </source>
</evidence>
<dbReference type="Pfam" id="PF09084">
    <property type="entry name" value="NMT1"/>
    <property type="match status" value="1"/>
</dbReference>
<evidence type="ECO:0000256" key="1">
    <source>
        <dbReference type="ARBA" id="ARBA00003469"/>
    </source>
</evidence>
<dbReference type="RefSeq" id="WP_123096636.1">
    <property type="nucleotide sequence ID" value="NZ_RIZG01000011.1"/>
</dbReference>
<dbReference type="InterPro" id="IPR027939">
    <property type="entry name" value="NMT1/THI5"/>
</dbReference>
<keyword evidence="5" id="KW-0808">Transferase</keyword>
<keyword evidence="15" id="KW-1185">Reference proteome</keyword>
<evidence type="ECO:0000259" key="13">
    <source>
        <dbReference type="Pfam" id="PF09084"/>
    </source>
</evidence>
<name>A0A3M8Q111_9GAMM</name>